<evidence type="ECO:0000256" key="5">
    <source>
        <dbReference type="HAMAP-Rule" id="MF_01080"/>
    </source>
</evidence>
<evidence type="ECO:0000256" key="3">
    <source>
        <dbReference type="ARBA" id="ARBA00022694"/>
    </source>
</evidence>
<feature type="domain" description="tRNA pseudouridine synthase II TruB subfamily 1 C-terminal" evidence="7">
    <location>
        <begin position="255"/>
        <end position="312"/>
    </location>
</feature>
<sequence>MARRKKGRDISGILVVNKPLGLSSNQVLQRVKRLYNANKAGHTGALDPEATGVLPICLGEATKFSQLLLDSDKGYDTRGVLGQVRSTGDKEGEILQERPVPELNTETIETVLSRFRGDVEQVPPMFSALKMDGKPLYELARQGMSQEEMRAVAEKKRRVIRIHELTLNSYTPDSLSLSVRCSKGTYIRTLVEDIGEALGCGAFVQDLHRTHSGPYNEAMSHTLEELEQLAEQSEDKAALDALLMPPETALPETWPEVSLTLAEAARLLQGQAIKTGLTDNPSVQLWAVESGVRILLGIGRVENGAIRSQRLMQVSLPDLA</sequence>
<accession>A0A1N7IZM3</accession>
<dbReference type="Pfam" id="PF01509">
    <property type="entry name" value="TruB_N"/>
    <property type="match status" value="1"/>
</dbReference>
<dbReference type="PANTHER" id="PTHR13767:SF2">
    <property type="entry name" value="PSEUDOURIDYLATE SYNTHASE TRUB1"/>
    <property type="match status" value="1"/>
</dbReference>
<evidence type="ECO:0000259" key="7">
    <source>
        <dbReference type="Pfam" id="PF09157"/>
    </source>
</evidence>
<dbReference type="GO" id="GO:0160148">
    <property type="term" value="F:tRNA pseudouridine(55) synthase activity"/>
    <property type="evidence" value="ECO:0007669"/>
    <property type="project" value="UniProtKB-EC"/>
</dbReference>
<organism evidence="9 10">
    <name type="scientific">Thalassolituus maritimus</name>
    <dbReference type="NCBI Taxonomy" id="484498"/>
    <lineage>
        <taxon>Bacteria</taxon>
        <taxon>Pseudomonadati</taxon>
        <taxon>Pseudomonadota</taxon>
        <taxon>Gammaproteobacteria</taxon>
        <taxon>Oceanospirillales</taxon>
        <taxon>Oceanospirillaceae</taxon>
        <taxon>Thalassolituus</taxon>
    </lineage>
</organism>
<keyword evidence="4 5" id="KW-0413">Isomerase</keyword>
<evidence type="ECO:0000313" key="10">
    <source>
        <dbReference type="Proteomes" id="UP000185639"/>
    </source>
</evidence>
<dbReference type="Pfam" id="PF16198">
    <property type="entry name" value="TruB_C_2"/>
    <property type="match status" value="1"/>
</dbReference>
<dbReference type="OrthoDB" id="9802309at2"/>
<evidence type="ECO:0000256" key="4">
    <source>
        <dbReference type="ARBA" id="ARBA00023235"/>
    </source>
</evidence>
<dbReference type="RefSeq" id="WP_076513479.1">
    <property type="nucleotide sequence ID" value="NZ_FTOH01000001.1"/>
</dbReference>
<evidence type="ECO:0000259" key="8">
    <source>
        <dbReference type="Pfam" id="PF16198"/>
    </source>
</evidence>
<dbReference type="InterPro" id="IPR002501">
    <property type="entry name" value="PsdUridine_synth_N"/>
</dbReference>
<evidence type="ECO:0000256" key="1">
    <source>
        <dbReference type="ARBA" id="ARBA00000385"/>
    </source>
</evidence>
<dbReference type="Gene3D" id="3.30.2350.10">
    <property type="entry name" value="Pseudouridine synthase"/>
    <property type="match status" value="1"/>
</dbReference>
<dbReference type="GO" id="GO:0031119">
    <property type="term" value="P:tRNA pseudouridine synthesis"/>
    <property type="evidence" value="ECO:0007669"/>
    <property type="project" value="UniProtKB-UniRule"/>
</dbReference>
<dbReference type="AlphaFoldDB" id="A0A1N7IZM3"/>
<proteinExistence type="inferred from homology"/>
<dbReference type="EC" id="5.4.99.25" evidence="5"/>
<dbReference type="InterPro" id="IPR015240">
    <property type="entry name" value="tRNA_sdUridine_synth_fam1_C"/>
</dbReference>
<comment type="function">
    <text evidence="5">Responsible for synthesis of pseudouridine from uracil-55 in the psi GC loop of transfer RNAs.</text>
</comment>
<gene>
    <name evidence="5" type="primary">truB</name>
    <name evidence="9" type="ORF">SAMN05421686_101183</name>
</gene>
<dbReference type="PANTHER" id="PTHR13767">
    <property type="entry name" value="TRNA-PSEUDOURIDINE SYNTHASE"/>
    <property type="match status" value="1"/>
</dbReference>
<dbReference type="InterPro" id="IPR014780">
    <property type="entry name" value="tRNA_psdUridine_synth_TruB"/>
</dbReference>
<dbReference type="SUPFAM" id="SSF55120">
    <property type="entry name" value="Pseudouridine synthase"/>
    <property type="match status" value="1"/>
</dbReference>
<dbReference type="HAMAP" id="MF_01080">
    <property type="entry name" value="TruB_bact"/>
    <property type="match status" value="1"/>
</dbReference>
<feature type="domain" description="Pseudouridine synthase II N-terminal" evidence="6">
    <location>
        <begin position="32"/>
        <end position="187"/>
    </location>
</feature>
<evidence type="ECO:0000256" key="2">
    <source>
        <dbReference type="ARBA" id="ARBA00005642"/>
    </source>
</evidence>
<dbReference type="InterPro" id="IPR032819">
    <property type="entry name" value="TruB_C"/>
</dbReference>
<protein>
    <recommendedName>
        <fullName evidence="5">tRNA pseudouridine synthase B</fullName>
        <ecNumber evidence="5">5.4.99.25</ecNumber>
    </recommendedName>
    <alternativeName>
        <fullName evidence="5">tRNA pseudouridine(55) synthase</fullName>
        <shortName evidence="5">Psi55 synthase</shortName>
    </alternativeName>
    <alternativeName>
        <fullName evidence="5">tRNA pseudouridylate synthase</fullName>
    </alternativeName>
    <alternativeName>
        <fullName evidence="5">tRNA-uridine isomerase</fullName>
    </alternativeName>
</protein>
<dbReference type="Pfam" id="PF09157">
    <property type="entry name" value="TruB-C_2"/>
    <property type="match status" value="1"/>
</dbReference>
<dbReference type="CDD" id="cd02573">
    <property type="entry name" value="PseudoU_synth_EcTruB"/>
    <property type="match status" value="1"/>
</dbReference>
<evidence type="ECO:0000259" key="6">
    <source>
        <dbReference type="Pfam" id="PF01509"/>
    </source>
</evidence>
<name>A0A1N7IZM3_9GAMM</name>
<evidence type="ECO:0000313" key="9">
    <source>
        <dbReference type="EMBL" id="SIS42421.1"/>
    </source>
</evidence>
<comment type="similarity">
    <text evidence="2 5">Belongs to the pseudouridine synthase TruB family. Type 1 subfamily.</text>
</comment>
<keyword evidence="10" id="KW-1185">Reference proteome</keyword>
<dbReference type="GO" id="GO:0003723">
    <property type="term" value="F:RNA binding"/>
    <property type="evidence" value="ECO:0007669"/>
    <property type="project" value="InterPro"/>
</dbReference>
<reference evidence="10" key="1">
    <citation type="submission" date="2017-01" db="EMBL/GenBank/DDBJ databases">
        <authorList>
            <person name="Varghese N."/>
            <person name="Submissions S."/>
        </authorList>
    </citation>
    <scope>NUCLEOTIDE SEQUENCE [LARGE SCALE GENOMIC DNA]</scope>
    <source>
        <strain evidence="10">DSM 24913</strain>
    </source>
</reference>
<keyword evidence="3 5" id="KW-0819">tRNA processing</keyword>
<dbReference type="STRING" id="484498.SAMN05421686_101183"/>
<dbReference type="EMBL" id="FTOH01000001">
    <property type="protein sequence ID" value="SIS42421.1"/>
    <property type="molecule type" value="Genomic_DNA"/>
</dbReference>
<comment type="catalytic activity">
    <reaction evidence="1 5">
        <text>uridine(55) in tRNA = pseudouridine(55) in tRNA</text>
        <dbReference type="Rhea" id="RHEA:42532"/>
        <dbReference type="Rhea" id="RHEA-COMP:10101"/>
        <dbReference type="Rhea" id="RHEA-COMP:10102"/>
        <dbReference type="ChEBI" id="CHEBI:65314"/>
        <dbReference type="ChEBI" id="CHEBI:65315"/>
        <dbReference type="EC" id="5.4.99.25"/>
    </reaction>
</comment>
<dbReference type="NCBIfam" id="TIGR00431">
    <property type="entry name" value="TruB"/>
    <property type="match status" value="1"/>
</dbReference>
<dbReference type="GO" id="GO:1990481">
    <property type="term" value="P:mRNA pseudouridine synthesis"/>
    <property type="evidence" value="ECO:0007669"/>
    <property type="project" value="TreeGrafter"/>
</dbReference>
<feature type="active site" description="Nucleophile" evidence="5">
    <location>
        <position position="47"/>
    </location>
</feature>
<dbReference type="InterPro" id="IPR020103">
    <property type="entry name" value="PsdUridine_synth_cat_dom_sf"/>
</dbReference>
<feature type="domain" description="tRNA pseudouridylate synthase B C-terminal" evidence="8">
    <location>
        <begin position="188"/>
        <end position="250"/>
    </location>
</feature>
<dbReference type="Proteomes" id="UP000185639">
    <property type="component" value="Unassembled WGS sequence"/>
</dbReference>